<comment type="caution">
    <text evidence="9">The sequence shown here is derived from an EMBL/GenBank/DDBJ whole genome shotgun (WGS) entry which is preliminary data.</text>
</comment>
<keyword evidence="8" id="KW-0503">Monooxygenase</keyword>
<evidence type="ECO:0000256" key="7">
    <source>
        <dbReference type="ARBA" id="ARBA00023004"/>
    </source>
</evidence>
<evidence type="ECO:0000313" key="10">
    <source>
        <dbReference type="Proteomes" id="UP001050691"/>
    </source>
</evidence>
<keyword evidence="4" id="KW-0349">Heme</keyword>
<dbReference type="GO" id="GO:0004497">
    <property type="term" value="F:monooxygenase activity"/>
    <property type="evidence" value="ECO:0007669"/>
    <property type="project" value="UniProtKB-KW"/>
</dbReference>
<organism evidence="9 10">
    <name type="scientific">Clathrus columnatus</name>
    <dbReference type="NCBI Taxonomy" id="1419009"/>
    <lineage>
        <taxon>Eukaryota</taxon>
        <taxon>Fungi</taxon>
        <taxon>Dikarya</taxon>
        <taxon>Basidiomycota</taxon>
        <taxon>Agaricomycotina</taxon>
        <taxon>Agaricomycetes</taxon>
        <taxon>Phallomycetidae</taxon>
        <taxon>Phallales</taxon>
        <taxon>Clathraceae</taxon>
        <taxon>Clathrus</taxon>
    </lineage>
</organism>
<dbReference type="PANTHER" id="PTHR46300">
    <property type="entry name" value="P450, PUTATIVE (EUROFUNG)-RELATED-RELATED"/>
    <property type="match status" value="1"/>
</dbReference>
<dbReference type="GO" id="GO:0020037">
    <property type="term" value="F:heme binding"/>
    <property type="evidence" value="ECO:0007669"/>
    <property type="project" value="InterPro"/>
</dbReference>
<evidence type="ECO:0000256" key="4">
    <source>
        <dbReference type="ARBA" id="ARBA00022617"/>
    </source>
</evidence>
<gene>
    <name evidence="9" type="ORF">Clacol_007799</name>
</gene>
<dbReference type="InterPro" id="IPR002401">
    <property type="entry name" value="Cyt_P450_E_grp-I"/>
</dbReference>
<evidence type="ECO:0000313" key="9">
    <source>
        <dbReference type="EMBL" id="GJJ13544.1"/>
    </source>
</evidence>
<dbReference type="PANTHER" id="PTHR46300:SF7">
    <property type="entry name" value="P450, PUTATIVE (EUROFUNG)-RELATED"/>
    <property type="match status" value="1"/>
</dbReference>
<dbReference type="Gene3D" id="1.10.630.10">
    <property type="entry name" value="Cytochrome P450"/>
    <property type="match status" value="1"/>
</dbReference>
<evidence type="ECO:0000256" key="5">
    <source>
        <dbReference type="ARBA" id="ARBA00022723"/>
    </source>
</evidence>
<keyword evidence="7" id="KW-0408">Iron</keyword>
<comment type="similarity">
    <text evidence="3">Belongs to the cytochrome P450 family.</text>
</comment>
<evidence type="ECO:0000256" key="8">
    <source>
        <dbReference type="ARBA" id="ARBA00023033"/>
    </source>
</evidence>
<evidence type="ECO:0000256" key="2">
    <source>
        <dbReference type="ARBA" id="ARBA00005179"/>
    </source>
</evidence>
<evidence type="ECO:0000256" key="3">
    <source>
        <dbReference type="ARBA" id="ARBA00010617"/>
    </source>
</evidence>
<comment type="cofactor">
    <cofactor evidence="1">
        <name>heme</name>
        <dbReference type="ChEBI" id="CHEBI:30413"/>
    </cofactor>
</comment>
<dbReference type="InterPro" id="IPR050364">
    <property type="entry name" value="Cytochrome_P450_fung"/>
</dbReference>
<dbReference type="GO" id="GO:0016705">
    <property type="term" value="F:oxidoreductase activity, acting on paired donors, with incorporation or reduction of molecular oxygen"/>
    <property type="evidence" value="ECO:0007669"/>
    <property type="project" value="InterPro"/>
</dbReference>
<name>A0AAV5AFX8_9AGAM</name>
<proteinExistence type="inferred from homology"/>
<dbReference type="SUPFAM" id="SSF48264">
    <property type="entry name" value="Cytochrome P450"/>
    <property type="match status" value="1"/>
</dbReference>
<evidence type="ECO:0008006" key="11">
    <source>
        <dbReference type="Google" id="ProtNLM"/>
    </source>
</evidence>
<dbReference type="EMBL" id="BPWL01000008">
    <property type="protein sequence ID" value="GJJ13544.1"/>
    <property type="molecule type" value="Genomic_DNA"/>
</dbReference>
<keyword evidence="10" id="KW-1185">Reference proteome</keyword>
<dbReference type="Proteomes" id="UP001050691">
    <property type="component" value="Unassembled WGS sequence"/>
</dbReference>
<dbReference type="AlphaFoldDB" id="A0AAV5AFX8"/>
<dbReference type="PRINTS" id="PR00463">
    <property type="entry name" value="EP450I"/>
</dbReference>
<protein>
    <recommendedName>
        <fullName evidence="11">Cytochrome P450</fullName>
    </recommendedName>
</protein>
<dbReference type="GO" id="GO:0005506">
    <property type="term" value="F:iron ion binding"/>
    <property type="evidence" value="ECO:0007669"/>
    <property type="project" value="InterPro"/>
</dbReference>
<evidence type="ECO:0000256" key="1">
    <source>
        <dbReference type="ARBA" id="ARBA00001971"/>
    </source>
</evidence>
<evidence type="ECO:0000256" key="6">
    <source>
        <dbReference type="ARBA" id="ARBA00023002"/>
    </source>
</evidence>
<dbReference type="InterPro" id="IPR001128">
    <property type="entry name" value="Cyt_P450"/>
</dbReference>
<keyword evidence="5" id="KW-0479">Metal-binding</keyword>
<accession>A0AAV5AFX8</accession>
<comment type="pathway">
    <text evidence="2">Secondary metabolite biosynthesis.</text>
</comment>
<keyword evidence="6" id="KW-0560">Oxidoreductase</keyword>
<reference evidence="9" key="1">
    <citation type="submission" date="2021-10" db="EMBL/GenBank/DDBJ databases">
        <title>De novo Genome Assembly of Clathrus columnatus (Basidiomycota, Fungi) Using Illumina and Nanopore Sequence Data.</title>
        <authorList>
            <person name="Ogiso-Tanaka E."/>
            <person name="Itagaki H."/>
            <person name="Hosoya T."/>
            <person name="Hosaka K."/>
        </authorList>
    </citation>
    <scope>NUCLEOTIDE SEQUENCE</scope>
    <source>
        <strain evidence="9">MO-923</strain>
    </source>
</reference>
<sequence>MSILFLSSSGWDYNMAFIRYGDWWRRHMRTFHQFFNSKAVGTFEPVKLKTRRQLLRNLLDTPENFSEHFKYSVGRVIMDAVYAIDIKPENDPFLTIMHIALEIKNLPDWFPGIPFKSFAKKYRPHTQNAANLPFNVVKNRESPDYSFVSTSLERLRKMEDPQPDGETIIKDVSGTAYSAGATTTYAVVLQAIVASLLYPGMQKKLQEELDRVLGDRLPNLEDRKDLPYFNAFFAEVMRWRPPLPLVIPHAVLENDVYEEYFIPKGSVIIADSWCDLVSPRLFFPDLNNLVHR</sequence>
<dbReference type="InterPro" id="IPR036396">
    <property type="entry name" value="Cyt_P450_sf"/>
</dbReference>
<dbReference type="Pfam" id="PF00067">
    <property type="entry name" value="p450"/>
    <property type="match status" value="1"/>
</dbReference>